<dbReference type="Pfam" id="PF01381">
    <property type="entry name" value="HTH_3"/>
    <property type="match status" value="1"/>
</dbReference>
<evidence type="ECO:0000313" key="4">
    <source>
        <dbReference type="Proteomes" id="UP001465153"/>
    </source>
</evidence>
<dbReference type="EMBL" id="BAABWN010000007">
    <property type="protein sequence ID" value="GAA6168507.1"/>
    <property type="molecule type" value="Genomic_DNA"/>
</dbReference>
<organism evidence="3 4">
    <name type="scientific">Sessilibacter corallicola</name>
    <dbReference type="NCBI Taxonomy" id="2904075"/>
    <lineage>
        <taxon>Bacteria</taxon>
        <taxon>Pseudomonadati</taxon>
        <taxon>Pseudomonadota</taxon>
        <taxon>Gammaproteobacteria</taxon>
        <taxon>Cellvibrionales</taxon>
        <taxon>Cellvibrionaceae</taxon>
        <taxon>Sessilibacter</taxon>
    </lineage>
</organism>
<dbReference type="PANTHER" id="PTHR46797">
    <property type="entry name" value="HTH-TYPE TRANSCRIPTIONAL REGULATOR"/>
    <property type="match status" value="1"/>
</dbReference>
<protein>
    <submittedName>
        <fullName evidence="3">Cupin domain-containing protein</fullName>
    </submittedName>
</protein>
<dbReference type="SUPFAM" id="SSF47413">
    <property type="entry name" value="lambda repressor-like DNA-binding domains"/>
    <property type="match status" value="1"/>
</dbReference>
<keyword evidence="4" id="KW-1185">Reference proteome</keyword>
<dbReference type="PANTHER" id="PTHR46797:SF11">
    <property type="entry name" value="HTH-TYPE TRANSCRIPTIONAL REGULATOR PUUR"/>
    <property type="match status" value="1"/>
</dbReference>
<evidence type="ECO:0000259" key="2">
    <source>
        <dbReference type="PROSITE" id="PS50943"/>
    </source>
</evidence>
<evidence type="ECO:0000256" key="1">
    <source>
        <dbReference type="ARBA" id="ARBA00023125"/>
    </source>
</evidence>
<proteinExistence type="predicted"/>
<dbReference type="SMART" id="SM00530">
    <property type="entry name" value="HTH_XRE"/>
    <property type="match status" value="1"/>
</dbReference>
<dbReference type="InterPro" id="IPR050807">
    <property type="entry name" value="TransReg_Diox_bact_type"/>
</dbReference>
<keyword evidence="1" id="KW-0238">DNA-binding</keyword>
<dbReference type="InterPro" id="IPR011051">
    <property type="entry name" value="RmlC_Cupin_sf"/>
</dbReference>
<dbReference type="SUPFAM" id="SSF51182">
    <property type="entry name" value="RmlC-like cupins"/>
    <property type="match status" value="1"/>
</dbReference>
<evidence type="ECO:0000313" key="3">
    <source>
        <dbReference type="EMBL" id="GAA6168507.1"/>
    </source>
</evidence>
<feature type="domain" description="HTH cro/C1-type" evidence="2">
    <location>
        <begin position="11"/>
        <end position="65"/>
    </location>
</feature>
<dbReference type="PROSITE" id="PS50943">
    <property type="entry name" value="HTH_CROC1"/>
    <property type="match status" value="1"/>
</dbReference>
<dbReference type="Proteomes" id="UP001465153">
    <property type="component" value="Unassembled WGS sequence"/>
</dbReference>
<sequence>MIRVTDVGERLQQIRKLNGWSQRELARRANVTNSAISQMEQGRVSPSVASLKKVLDGVPISLEDFFGLDLESSTNAFFRACDMPDVGDGVYVSKLVGADKTKRALSLMWQFYPAGSDSGEELIKSPEEYTGVVFDGELEITVGAETKTLAPGDGFYVAVGRGFRIRNSGSVGCIAAIAKTENRNK</sequence>
<dbReference type="Pfam" id="PF07883">
    <property type="entry name" value="Cupin_2"/>
    <property type="match status" value="1"/>
</dbReference>
<gene>
    <name evidence="3" type="ORF">NBRC116591_23180</name>
</gene>
<dbReference type="InterPro" id="IPR010982">
    <property type="entry name" value="Lambda_DNA-bd_dom_sf"/>
</dbReference>
<dbReference type="InterPro" id="IPR014710">
    <property type="entry name" value="RmlC-like_jellyroll"/>
</dbReference>
<dbReference type="Gene3D" id="2.60.120.10">
    <property type="entry name" value="Jelly Rolls"/>
    <property type="match status" value="1"/>
</dbReference>
<dbReference type="InterPro" id="IPR013096">
    <property type="entry name" value="Cupin_2"/>
</dbReference>
<comment type="caution">
    <text evidence="3">The sequence shown here is derived from an EMBL/GenBank/DDBJ whole genome shotgun (WGS) entry which is preliminary data.</text>
</comment>
<dbReference type="CDD" id="cd00093">
    <property type="entry name" value="HTH_XRE"/>
    <property type="match status" value="1"/>
</dbReference>
<dbReference type="Gene3D" id="1.10.260.40">
    <property type="entry name" value="lambda repressor-like DNA-binding domains"/>
    <property type="match status" value="1"/>
</dbReference>
<accession>A0ABQ0AA25</accession>
<name>A0ABQ0AA25_9GAMM</name>
<dbReference type="InterPro" id="IPR001387">
    <property type="entry name" value="Cro/C1-type_HTH"/>
</dbReference>
<reference evidence="3 4" key="1">
    <citation type="submission" date="2024-04" db="EMBL/GenBank/DDBJ databases">
        <title>Draft genome sequence of Sessilibacter corallicola NBRC 116591.</title>
        <authorList>
            <person name="Miyakawa T."/>
            <person name="Kusuya Y."/>
            <person name="Miura T."/>
        </authorList>
    </citation>
    <scope>NUCLEOTIDE SEQUENCE [LARGE SCALE GENOMIC DNA]</scope>
    <source>
        <strain evidence="3 4">KU-00831-HH</strain>
    </source>
</reference>